<dbReference type="KEGG" id="dov:DSCO28_28610"/>
<dbReference type="InterPro" id="IPR051466">
    <property type="entry name" value="D-amino_acid_metab_enzyme"/>
</dbReference>
<comment type="similarity">
    <text evidence="1">Belongs to the DSD1 family.</text>
</comment>
<accession>A0A5K7ZNU5</accession>
<dbReference type="Gene3D" id="3.20.20.10">
    <property type="entry name" value="Alanine racemase"/>
    <property type="match status" value="1"/>
</dbReference>
<dbReference type="GO" id="GO:0008721">
    <property type="term" value="F:D-serine ammonia-lyase activity"/>
    <property type="evidence" value="ECO:0007669"/>
    <property type="project" value="TreeGrafter"/>
</dbReference>
<proteinExistence type="inferred from homology"/>
<dbReference type="EMBL" id="AP021876">
    <property type="protein sequence ID" value="BBO82295.1"/>
    <property type="molecule type" value="Genomic_DNA"/>
</dbReference>
<dbReference type="Proteomes" id="UP000425960">
    <property type="component" value="Chromosome"/>
</dbReference>
<evidence type="ECO:0000256" key="1">
    <source>
        <dbReference type="ARBA" id="ARBA00005323"/>
    </source>
</evidence>
<dbReference type="InterPro" id="IPR042208">
    <property type="entry name" value="D-ser_dehydrat-like_sf"/>
</dbReference>
<dbReference type="InterPro" id="IPR029066">
    <property type="entry name" value="PLP-binding_barrel"/>
</dbReference>
<keyword evidence="2" id="KW-0456">Lyase</keyword>
<protein>
    <submittedName>
        <fullName evidence="4">Alanine racemase</fullName>
    </submittedName>
</protein>
<evidence type="ECO:0000313" key="5">
    <source>
        <dbReference type="Proteomes" id="UP000425960"/>
    </source>
</evidence>
<dbReference type="GO" id="GO:0036088">
    <property type="term" value="P:D-serine catabolic process"/>
    <property type="evidence" value="ECO:0007669"/>
    <property type="project" value="TreeGrafter"/>
</dbReference>
<name>A0A5K7ZNU5_9BACT</name>
<dbReference type="SMART" id="SM01119">
    <property type="entry name" value="D-ser_dehydrat"/>
    <property type="match status" value="1"/>
</dbReference>
<evidence type="ECO:0000313" key="4">
    <source>
        <dbReference type="EMBL" id="BBO82295.1"/>
    </source>
</evidence>
<dbReference type="SUPFAM" id="SSF51419">
    <property type="entry name" value="PLP-binding barrel"/>
    <property type="match status" value="1"/>
</dbReference>
<dbReference type="AlphaFoldDB" id="A0A5K7ZNU5"/>
<evidence type="ECO:0000256" key="2">
    <source>
        <dbReference type="ARBA" id="ARBA00023239"/>
    </source>
</evidence>
<dbReference type="RefSeq" id="WP_155322789.1">
    <property type="nucleotide sequence ID" value="NZ_AP021876.1"/>
</dbReference>
<dbReference type="PANTHER" id="PTHR28004:SF2">
    <property type="entry name" value="D-SERINE DEHYDRATASE"/>
    <property type="match status" value="1"/>
</dbReference>
<dbReference type="PANTHER" id="PTHR28004">
    <property type="entry name" value="ZGC:162816-RELATED"/>
    <property type="match status" value="1"/>
</dbReference>
<dbReference type="InterPro" id="IPR026956">
    <property type="entry name" value="D-ser_dehydrat-like_dom"/>
</dbReference>
<reference evidence="4 5" key="1">
    <citation type="submission" date="2019-11" db="EMBL/GenBank/DDBJ databases">
        <title>Comparative genomics of hydrocarbon-degrading Desulfosarcina strains.</title>
        <authorList>
            <person name="Watanabe M."/>
            <person name="Kojima H."/>
            <person name="Fukui M."/>
        </authorList>
    </citation>
    <scope>NUCLEOTIDE SEQUENCE [LARGE SCALE GENOMIC DNA]</scope>
    <source>
        <strain evidence="4 5">28bB2T</strain>
    </source>
</reference>
<dbReference type="Pfam" id="PF01168">
    <property type="entry name" value="Ala_racemase_N"/>
    <property type="match status" value="1"/>
</dbReference>
<dbReference type="InterPro" id="IPR001608">
    <property type="entry name" value="Ala_racemase_N"/>
</dbReference>
<evidence type="ECO:0000259" key="3">
    <source>
        <dbReference type="SMART" id="SM01119"/>
    </source>
</evidence>
<dbReference type="Pfam" id="PF14031">
    <property type="entry name" value="D-ser_dehydrat"/>
    <property type="match status" value="1"/>
</dbReference>
<feature type="domain" description="D-serine dehydratase-like" evidence="3">
    <location>
        <begin position="260"/>
        <end position="355"/>
    </location>
</feature>
<gene>
    <name evidence="4" type="ORF">DSCO28_28610</name>
</gene>
<organism evidence="4 5">
    <name type="scientific">Desulfosarcina ovata subsp. sediminis</name>
    <dbReference type="NCBI Taxonomy" id="885957"/>
    <lineage>
        <taxon>Bacteria</taxon>
        <taxon>Pseudomonadati</taxon>
        <taxon>Thermodesulfobacteriota</taxon>
        <taxon>Desulfobacteria</taxon>
        <taxon>Desulfobacterales</taxon>
        <taxon>Desulfosarcinaceae</taxon>
        <taxon>Desulfosarcina</taxon>
    </lineage>
</organism>
<sequence length="372" mass="40596">MANDNVLDVLTASIPTPFLLVDEAIVRKNIRHVQDYADHHGFAVRPHVKTHKSLRITRMQLDAGAVGVAVAKVGEAEVMSAIENLDILVAYPAVGAQRARSLARLAQHHKISVAADTEYLIEELAHAAGEQAATIGILIMFDAGLHRCGVADPGQLTRLARLAATRKGLRFDGIQIYLGHLYGDAARAADSFEPINRLWEPAHDALCAAGLKPRIVSSGSTPSLFNTHRVRHVNEIRVGTAVYQDAFSLKFGHCTLEDCAVRVVATVVSDVVPGQVIIDAGAKALSAKPLLRNANLEMGVIPEYPEARVFRLHEEHGWVDVSRCPKPPRIGQRLSIVPVAVSHCVNQYDTFYLLTTRGEFETEPVDARGRYV</sequence>
<dbReference type="Gene3D" id="2.40.37.20">
    <property type="entry name" value="D-serine dehydratase-like domain"/>
    <property type="match status" value="1"/>
</dbReference>